<keyword evidence="6" id="KW-0479">Metal-binding</keyword>
<feature type="binding site" evidence="6">
    <location>
        <position position="205"/>
    </location>
    <ligand>
        <name>Mg(2+)</name>
        <dbReference type="ChEBI" id="CHEBI:18420"/>
    </ligand>
</feature>
<dbReference type="Proteomes" id="UP000044841">
    <property type="component" value="Unassembled WGS sequence"/>
</dbReference>
<dbReference type="EMBL" id="CYGV01000890">
    <property type="protein sequence ID" value="CUA69602.1"/>
    <property type="molecule type" value="Genomic_DNA"/>
</dbReference>
<evidence type="ECO:0000256" key="1">
    <source>
        <dbReference type="ARBA" id="ARBA00005704"/>
    </source>
</evidence>
<sequence>MLRSNFVQKAPLRGGLTLRARLQSRAMSTPALQVTPPSAAKENELHAARVKDMEDYFASPRFNGIKRSYTANSVVTKQGSMPPLPLPASLLSDKFHSLLKSASEEGRPLHTMGAIDPVQMTQMAKHQEVLYVSGWAASSVLTTGNNEVGPDLGDYPYTTVPNQVHRLFRAQQLHDRKHYDERMSATPEERAKMEYVDYLRPIIADADTGHGGISAVMKLTKLFAESGASAIHLEDQLHGGKKCGHQAGKVVVPTSTHVSRLVGARFQLDILKSTMHLIARTDAEAARLISGTVDVRDQKYILGTTYTEGARYKALAETLEDAERAGKVGAEIDRLEKEWADSHPLLTFEQAVEQAISKSQLSDKAGTLSKFREQSAGLSVNDARYIAKDILGEHVLWDWDLPRTREGYYHFTGGIDASIERVLAFAPHAELLWLETKKPDLEQARSFARRIRKVFPGKWLVYNLSPSFNWSAHGFTGGFCIAVSNICLKVGIENDLKNFVWDLAKEGFVLQLISLAGLHSTAMVTAELAERYKRDGMLAYVELIQRREKELGVDVLTHQKWSGAPYIDRVLSTISSGSSSTSGMGEDSTEHTF</sequence>
<dbReference type="PANTHER" id="PTHR21631">
    <property type="entry name" value="ISOCITRATE LYASE/MALATE SYNTHASE"/>
    <property type="match status" value="1"/>
</dbReference>
<keyword evidence="2 3" id="KW-0456">Lyase</keyword>
<dbReference type="AlphaFoldDB" id="A0A0K6FU87"/>
<proteinExistence type="inferred from homology"/>
<dbReference type="SUPFAM" id="SSF51621">
    <property type="entry name" value="Phosphoenolpyruvate/pyruvate domain"/>
    <property type="match status" value="1"/>
</dbReference>
<dbReference type="Gene3D" id="3.20.20.60">
    <property type="entry name" value="Phosphoenolpyruvate-binding domains"/>
    <property type="match status" value="1"/>
</dbReference>
<feature type="binding site" evidence="5">
    <location>
        <begin position="463"/>
        <end position="467"/>
    </location>
    <ligand>
        <name>substrate</name>
    </ligand>
</feature>
<dbReference type="GO" id="GO:0046872">
    <property type="term" value="F:metal ion binding"/>
    <property type="evidence" value="ECO:0007669"/>
    <property type="project" value="UniProtKB-KW"/>
</dbReference>
<feature type="binding site" evidence="5">
    <location>
        <begin position="133"/>
        <end position="135"/>
    </location>
    <ligand>
        <name>substrate</name>
    </ligand>
</feature>
<feature type="binding site" evidence="5">
    <location>
        <position position="514"/>
    </location>
    <ligand>
        <name>substrate</name>
    </ligand>
</feature>
<dbReference type="GO" id="GO:0004451">
    <property type="term" value="F:isocitrate lyase activity"/>
    <property type="evidence" value="ECO:0007669"/>
    <property type="project" value="InterPro"/>
</dbReference>
<dbReference type="CDD" id="cd00377">
    <property type="entry name" value="ICL_PEPM"/>
    <property type="match status" value="1"/>
</dbReference>
<feature type="active site" description="Proton acceptor" evidence="4">
    <location>
        <position position="243"/>
    </location>
</feature>
<dbReference type="FunFam" id="1.10.10.850:FF:000001">
    <property type="entry name" value="Isocitrate lyase"/>
    <property type="match status" value="1"/>
</dbReference>
<evidence type="ECO:0000256" key="3">
    <source>
        <dbReference type="PIRNR" id="PIRNR001362"/>
    </source>
</evidence>
<dbReference type="InterPro" id="IPR040442">
    <property type="entry name" value="Pyrv_kinase-like_dom_sf"/>
</dbReference>
<organism evidence="7 8">
    <name type="scientific">Rhizoctonia solani</name>
    <dbReference type="NCBI Taxonomy" id="456999"/>
    <lineage>
        <taxon>Eukaryota</taxon>
        <taxon>Fungi</taxon>
        <taxon>Dikarya</taxon>
        <taxon>Basidiomycota</taxon>
        <taxon>Agaricomycotina</taxon>
        <taxon>Agaricomycetes</taxon>
        <taxon>Cantharellales</taxon>
        <taxon>Ceratobasidiaceae</taxon>
        <taxon>Rhizoctonia</taxon>
    </lineage>
</organism>
<dbReference type="PIRSF" id="PIRSF001362">
    <property type="entry name" value="Isocit_lyase"/>
    <property type="match status" value="1"/>
</dbReference>
<dbReference type="GO" id="GO:0005759">
    <property type="term" value="C:mitochondrial matrix"/>
    <property type="evidence" value="ECO:0007669"/>
    <property type="project" value="TreeGrafter"/>
</dbReference>
<dbReference type="GO" id="GO:0019629">
    <property type="term" value="P:propionate catabolic process, 2-methylcitrate cycle"/>
    <property type="evidence" value="ECO:0007669"/>
    <property type="project" value="TreeGrafter"/>
</dbReference>
<evidence type="ECO:0000313" key="8">
    <source>
        <dbReference type="Proteomes" id="UP000044841"/>
    </source>
</evidence>
<comment type="similarity">
    <text evidence="1 3">Belongs to the isocitrate lyase/PEP mutase superfamily. Isocitrate lyase family.</text>
</comment>
<dbReference type="InterPro" id="IPR015813">
    <property type="entry name" value="Pyrv/PenolPyrv_kinase-like_dom"/>
</dbReference>
<keyword evidence="8" id="KW-1185">Reference proteome</keyword>
<comment type="cofactor">
    <cofactor evidence="6">
        <name>Mg(2+)</name>
        <dbReference type="ChEBI" id="CHEBI:18420"/>
    </cofactor>
    <text evidence="6">Can also use Mn(2+) ion.</text>
</comment>
<dbReference type="InterPro" id="IPR006254">
    <property type="entry name" value="Isocitrate_lyase"/>
</dbReference>
<dbReference type="PANTHER" id="PTHR21631:SF13">
    <property type="entry name" value="MITOCHONDRIAL 2-METHYLISOCITRATE LYASE ICL2"/>
    <property type="match status" value="1"/>
</dbReference>
<gene>
    <name evidence="7" type="ORF">RSOLAG22IIIB_03973</name>
</gene>
<dbReference type="Pfam" id="PF00463">
    <property type="entry name" value="ICL"/>
    <property type="match status" value="1"/>
</dbReference>
<dbReference type="NCBIfam" id="TIGR01346">
    <property type="entry name" value="isocit_lyase"/>
    <property type="match status" value="1"/>
</dbReference>
<dbReference type="Gene3D" id="1.10.10.850">
    <property type="match status" value="1"/>
</dbReference>
<evidence type="ECO:0000256" key="5">
    <source>
        <dbReference type="PIRSR" id="PIRSR001362-2"/>
    </source>
</evidence>
<evidence type="ECO:0000256" key="2">
    <source>
        <dbReference type="ARBA" id="ARBA00023239"/>
    </source>
</evidence>
<dbReference type="GO" id="GO:0046421">
    <property type="term" value="F:methylisocitrate lyase activity"/>
    <property type="evidence" value="ECO:0007669"/>
    <property type="project" value="TreeGrafter"/>
</dbReference>
<dbReference type="InterPro" id="IPR039556">
    <property type="entry name" value="ICL/PEPM"/>
</dbReference>
<protein>
    <recommendedName>
        <fullName evidence="3">Isocitrate lyase</fullName>
    </recommendedName>
</protein>
<dbReference type="InterPro" id="IPR018523">
    <property type="entry name" value="Isocitrate_lyase_ph_CS"/>
</dbReference>
<reference evidence="7 8" key="1">
    <citation type="submission" date="2015-07" db="EMBL/GenBank/DDBJ databases">
        <authorList>
            <person name="Noorani M."/>
        </authorList>
    </citation>
    <scope>NUCLEOTIDE SEQUENCE [LARGE SCALE GENOMIC DNA]</scope>
    <source>
        <strain evidence="7">BBA 69670</strain>
    </source>
</reference>
<evidence type="ECO:0000256" key="4">
    <source>
        <dbReference type="PIRSR" id="PIRSR001362-1"/>
    </source>
</evidence>
<feature type="binding site" evidence="5">
    <location>
        <begin position="244"/>
        <end position="245"/>
    </location>
    <ligand>
        <name>substrate</name>
    </ligand>
</feature>
<name>A0A0K6FU87_9AGAM</name>
<accession>A0A0K6FU87</accession>
<feature type="binding site" evidence="5">
    <location>
        <position position="280"/>
    </location>
    <ligand>
        <name>substrate</name>
    </ligand>
</feature>
<evidence type="ECO:0000313" key="7">
    <source>
        <dbReference type="EMBL" id="CUA69602.1"/>
    </source>
</evidence>
<dbReference type="PROSITE" id="PS00161">
    <property type="entry name" value="ISOCITRATE_LYASE"/>
    <property type="match status" value="1"/>
</dbReference>
<evidence type="ECO:0000256" key="6">
    <source>
        <dbReference type="PIRSR" id="PIRSR001362-3"/>
    </source>
</evidence>
<keyword evidence="6" id="KW-0460">Magnesium</keyword>